<protein>
    <submittedName>
        <fullName evidence="2">Uncharacterized protein</fullName>
    </submittedName>
</protein>
<sequence length="379" mass="39809">MSLLSSATALLLLSGSAAAQQLNSWGRGVFGYSQTFDADPSTYAEIALSTGPRYSVLLNSGQTFAGFYIQSSSDNFITDYTVSAVLKRATDGVAYKQITVGKVCGATSNFTRVLFYNDAPDSLRYPAVYSDVLFVEVTGSSSGTTAIINDIYPIYANDPVFDPSNTGPCAAPTTSSVVVPTSTSTSSAVVTPTPTVTTVTLPVPTSTDVPATPTLNPWKSGKDPRGFSLFPFAIGNSIDADHPADAMIDFNETTYFASSSSTFSLLLNDKDSYQGLYIKSVPGSYITDISLKVFNQTSVTTEPAGAVTGAASDFVLMRFHDHLGNLATIETDQFYFTVGGAVGGTPKIAEIYPIYAGDVIVEPAVGLQAAPGVVTVDLT</sequence>
<evidence type="ECO:0000313" key="3">
    <source>
        <dbReference type="Proteomes" id="UP001174934"/>
    </source>
</evidence>
<keyword evidence="1" id="KW-0732">Signal</keyword>
<proteinExistence type="predicted"/>
<dbReference type="AlphaFoldDB" id="A0AA39XBP1"/>
<reference evidence="2" key="1">
    <citation type="submission" date="2023-06" db="EMBL/GenBank/DDBJ databases">
        <title>Genome-scale phylogeny and comparative genomics of the fungal order Sordariales.</title>
        <authorList>
            <consortium name="Lawrence Berkeley National Laboratory"/>
            <person name="Hensen N."/>
            <person name="Bonometti L."/>
            <person name="Westerberg I."/>
            <person name="Brannstrom I.O."/>
            <person name="Guillou S."/>
            <person name="Cros-Aarteil S."/>
            <person name="Calhoun S."/>
            <person name="Haridas S."/>
            <person name="Kuo A."/>
            <person name="Mondo S."/>
            <person name="Pangilinan J."/>
            <person name="Riley R."/>
            <person name="LaButti K."/>
            <person name="Andreopoulos B."/>
            <person name="Lipzen A."/>
            <person name="Chen C."/>
            <person name="Yanf M."/>
            <person name="Daum C."/>
            <person name="Ng V."/>
            <person name="Clum A."/>
            <person name="Steindorff A."/>
            <person name="Ohm R."/>
            <person name="Martin F."/>
            <person name="Silar P."/>
            <person name="Natvig D."/>
            <person name="Lalanne C."/>
            <person name="Gautier V."/>
            <person name="Ament-velasquez S.L."/>
            <person name="Kruys A."/>
            <person name="Hutchinson M.I."/>
            <person name="Powell A.J."/>
            <person name="Barry K."/>
            <person name="Miller A.N."/>
            <person name="Grigoriev I.V."/>
            <person name="Debuchy R."/>
            <person name="Gladieux P."/>
            <person name="Thoren M.H."/>
            <person name="Johannesson H."/>
        </authorList>
    </citation>
    <scope>NUCLEOTIDE SEQUENCE</scope>
    <source>
        <strain evidence="2">SMH3391-2</strain>
    </source>
</reference>
<keyword evidence="3" id="KW-1185">Reference proteome</keyword>
<gene>
    <name evidence="2" type="ORF">B0T17DRAFT_236436</name>
</gene>
<dbReference type="EMBL" id="JAULSR010000002">
    <property type="protein sequence ID" value="KAK0630973.1"/>
    <property type="molecule type" value="Genomic_DNA"/>
</dbReference>
<feature type="signal peptide" evidence="1">
    <location>
        <begin position="1"/>
        <end position="19"/>
    </location>
</feature>
<comment type="caution">
    <text evidence="2">The sequence shown here is derived from an EMBL/GenBank/DDBJ whole genome shotgun (WGS) entry which is preliminary data.</text>
</comment>
<dbReference type="Proteomes" id="UP001174934">
    <property type="component" value="Unassembled WGS sequence"/>
</dbReference>
<evidence type="ECO:0000256" key="1">
    <source>
        <dbReference type="SAM" id="SignalP"/>
    </source>
</evidence>
<organism evidence="2 3">
    <name type="scientific">Bombardia bombarda</name>
    <dbReference type="NCBI Taxonomy" id="252184"/>
    <lineage>
        <taxon>Eukaryota</taxon>
        <taxon>Fungi</taxon>
        <taxon>Dikarya</taxon>
        <taxon>Ascomycota</taxon>
        <taxon>Pezizomycotina</taxon>
        <taxon>Sordariomycetes</taxon>
        <taxon>Sordariomycetidae</taxon>
        <taxon>Sordariales</taxon>
        <taxon>Lasiosphaeriaceae</taxon>
        <taxon>Bombardia</taxon>
    </lineage>
</organism>
<feature type="chain" id="PRO_5041393490" evidence="1">
    <location>
        <begin position="20"/>
        <end position="379"/>
    </location>
</feature>
<evidence type="ECO:0000313" key="2">
    <source>
        <dbReference type="EMBL" id="KAK0630973.1"/>
    </source>
</evidence>
<accession>A0AA39XBP1</accession>
<name>A0AA39XBP1_9PEZI</name>